<gene>
    <name evidence="10" type="ORF">X975_07919</name>
</gene>
<dbReference type="InterPro" id="IPR036396">
    <property type="entry name" value="Cyt_P450_sf"/>
</dbReference>
<keyword evidence="8 9" id="KW-0472">Membrane</keyword>
<dbReference type="Pfam" id="PF00067">
    <property type="entry name" value="p450"/>
    <property type="match status" value="1"/>
</dbReference>
<dbReference type="GO" id="GO:0020037">
    <property type="term" value="F:heme binding"/>
    <property type="evidence" value="ECO:0007669"/>
    <property type="project" value="InterPro"/>
</dbReference>
<dbReference type="PANTHER" id="PTHR24291:SF189">
    <property type="entry name" value="CYTOCHROME P450 4C3-RELATED"/>
    <property type="match status" value="1"/>
</dbReference>
<comment type="cofactor">
    <cofactor evidence="1">
        <name>heme</name>
        <dbReference type="ChEBI" id="CHEBI:30413"/>
    </cofactor>
</comment>
<proteinExistence type="inferred from homology"/>
<organism evidence="10 11">
    <name type="scientific">Stegodyphus mimosarum</name>
    <name type="common">African social velvet spider</name>
    <dbReference type="NCBI Taxonomy" id="407821"/>
    <lineage>
        <taxon>Eukaryota</taxon>
        <taxon>Metazoa</taxon>
        <taxon>Ecdysozoa</taxon>
        <taxon>Arthropoda</taxon>
        <taxon>Chelicerata</taxon>
        <taxon>Arachnida</taxon>
        <taxon>Araneae</taxon>
        <taxon>Araneomorphae</taxon>
        <taxon>Entelegynae</taxon>
        <taxon>Eresoidea</taxon>
        <taxon>Eresidae</taxon>
        <taxon>Stegodyphus</taxon>
    </lineage>
</organism>
<keyword evidence="7" id="KW-0560">Oxidoreductase</keyword>
<keyword evidence="11" id="KW-1185">Reference proteome</keyword>
<dbReference type="OrthoDB" id="6434953at2759"/>
<comment type="similarity">
    <text evidence="3">Belongs to the cytochrome P450 family.</text>
</comment>
<dbReference type="AlphaFoldDB" id="A0A087U7T0"/>
<evidence type="ECO:0000256" key="9">
    <source>
        <dbReference type="SAM" id="Phobius"/>
    </source>
</evidence>
<dbReference type="GO" id="GO:0016705">
    <property type="term" value="F:oxidoreductase activity, acting on paired donors, with incorporation or reduction of molecular oxygen"/>
    <property type="evidence" value="ECO:0007669"/>
    <property type="project" value="InterPro"/>
</dbReference>
<comment type="subcellular location">
    <subcellularLocation>
        <location evidence="2">Endoplasmic reticulum membrane</location>
    </subcellularLocation>
</comment>
<evidence type="ECO:0000256" key="3">
    <source>
        <dbReference type="ARBA" id="ARBA00010617"/>
    </source>
</evidence>
<keyword evidence="7" id="KW-0503">Monooxygenase</keyword>
<dbReference type="EMBL" id="KK118612">
    <property type="protein sequence ID" value="KFM73419.1"/>
    <property type="molecule type" value="Genomic_DNA"/>
</dbReference>
<keyword evidence="5" id="KW-0256">Endoplasmic reticulum</keyword>
<dbReference type="GO" id="GO:0005789">
    <property type="term" value="C:endoplasmic reticulum membrane"/>
    <property type="evidence" value="ECO:0007669"/>
    <property type="project" value="UniProtKB-SubCell"/>
</dbReference>
<evidence type="ECO:0000256" key="2">
    <source>
        <dbReference type="ARBA" id="ARBA00004586"/>
    </source>
</evidence>
<dbReference type="GO" id="GO:0005506">
    <property type="term" value="F:iron ion binding"/>
    <property type="evidence" value="ECO:0007669"/>
    <property type="project" value="InterPro"/>
</dbReference>
<dbReference type="InterPro" id="IPR001128">
    <property type="entry name" value="Cyt_P450"/>
</dbReference>
<dbReference type="PANTHER" id="PTHR24291">
    <property type="entry name" value="CYTOCHROME P450 FAMILY 4"/>
    <property type="match status" value="1"/>
</dbReference>
<evidence type="ECO:0000256" key="5">
    <source>
        <dbReference type="ARBA" id="ARBA00022824"/>
    </source>
</evidence>
<dbReference type="STRING" id="407821.A0A087U7T0"/>
<evidence type="ECO:0000256" key="8">
    <source>
        <dbReference type="ARBA" id="ARBA00023136"/>
    </source>
</evidence>
<name>A0A087U7T0_STEMI</name>
<reference evidence="10 11" key="1">
    <citation type="submission" date="2013-11" db="EMBL/GenBank/DDBJ databases">
        <title>Genome sequencing of Stegodyphus mimosarum.</title>
        <authorList>
            <person name="Bechsgaard J."/>
        </authorList>
    </citation>
    <scope>NUCLEOTIDE SEQUENCE [LARGE SCALE GENOMIC DNA]</scope>
</reference>
<keyword evidence="9" id="KW-1133">Transmembrane helix</keyword>
<dbReference type="InterPro" id="IPR050196">
    <property type="entry name" value="Cytochrome_P450_Monoox"/>
</dbReference>
<evidence type="ECO:0000256" key="7">
    <source>
        <dbReference type="ARBA" id="ARBA00023033"/>
    </source>
</evidence>
<accession>A0A087U7T0</accession>
<dbReference type="OMA" id="DICHTAM"/>
<dbReference type="Gene3D" id="1.10.630.10">
    <property type="entry name" value="Cytochrome P450"/>
    <property type="match status" value="1"/>
</dbReference>
<dbReference type="Proteomes" id="UP000054359">
    <property type="component" value="Unassembled WGS sequence"/>
</dbReference>
<keyword evidence="4" id="KW-0349">Heme</keyword>
<keyword evidence="4" id="KW-0479">Metal-binding</keyword>
<feature type="transmembrane region" description="Helical" evidence="9">
    <location>
        <begin position="16"/>
        <end position="40"/>
    </location>
</feature>
<dbReference type="GO" id="GO:0004497">
    <property type="term" value="F:monooxygenase activity"/>
    <property type="evidence" value="ECO:0007669"/>
    <property type="project" value="UniProtKB-KW"/>
</dbReference>
<evidence type="ECO:0000313" key="10">
    <source>
        <dbReference type="EMBL" id="KFM73419.1"/>
    </source>
</evidence>
<feature type="non-terminal residue" evidence="10">
    <location>
        <position position="246"/>
    </location>
</feature>
<evidence type="ECO:0000256" key="1">
    <source>
        <dbReference type="ARBA" id="ARBA00001971"/>
    </source>
</evidence>
<dbReference type="SUPFAM" id="SSF48264">
    <property type="entry name" value="Cytochrome P450"/>
    <property type="match status" value="1"/>
</dbReference>
<evidence type="ECO:0000313" key="11">
    <source>
        <dbReference type="Proteomes" id="UP000054359"/>
    </source>
</evidence>
<protein>
    <submittedName>
        <fullName evidence="10">Cytochrome P450 4V2</fullName>
    </submittedName>
</protein>
<evidence type="ECO:0000256" key="6">
    <source>
        <dbReference type="ARBA" id="ARBA00023004"/>
    </source>
</evidence>
<sequence>MPNNGYTHFTQMELRGMLLICMLLLGIIIVLLLLAIHIWFSKSKTSKSYASIPAYGTAKPLLLLWQYFQQLKRKPIPLLAYFMQLVCAQAYMFQSEGIFKLWLGWTPYVVIFKAEHIKKILNSRLADKKSDDYLVLHPLVRTGLATSNGEKNRSRRKLLQPTFHSRILEEYISIFNEHSLILVSKLKKMTNEPSIDISDVIVTWALDDICHTAMGIRINAQEGSQEAMDYLKAVEEYKNLFFQLNV</sequence>
<evidence type="ECO:0000256" key="4">
    <source>
        <dbReference type="ARBA" id="ARBA00022617"/>
    </source>
</evidence>
<keyword evidence="9" id="KW-0812">Transmembrane</keyword>
<keyword evidence="6" id="KW-0408">Iron</keyword>